<organism evidence="4 5">
    <name type="scientific">Bordetella genomosp. 9</name>
    <dbReference type="NCBI Taxonomy" id="1416803"/>
    <lineage>
        <taxon>Bacteria</taxon>
        <taxon>Pseudomonadati</taxon>
        <taxon>Pseudomonadota</taxon>
        <taxon>Betaproteobacteria</taxon>
        <taxon>Burkholderiales</taxon>
        <taxon>Alcaligenaceae</taxon>
        <taxon>Bordetella</taxon>
    </lineage>
</organism>
<dbReference type="InterPro" id="IPR000182">
    <property type="entry name" value="GNAT_dom"/>
</dbReference>
<dbReference type="PANTHER" id="PTHR43877:SF1">
    <property type="entry name" value="ACETYLTRANSFERASE"/>
    <property type="match status" value="1"/>
</dbReference>
<keyword evidence="2" id="KW-0012">Acyltransferase</keyword>
<dbReference type="RefSeq" id="WP_086056215.1">
    <property type="nucleotide sequence ID" value="NZ_CP021109.1"/>
</dbReference>
<protein>
    <submittedName>
        <fullName evidence="4">GNAT family N-acetyltransferase</fullName>
    </submittedName>
</protein>
<evidence type="ECO:0000313" key="5">
    <source>
        <dbReference type="Proteomes" id="UP000194139"/>
    </source>
</evidence>
<reference evidence="4 5" key="1">
    <citation type="submission" date="2017-05" db="EMBL/GenBank/DDBJ databases">
        <title>Complete and WGS of Bordetella genogroups.</title>
        <authorList>
            <person name="Spilker T."/>
            <person name="LiPuma J."/>
        </authorList>
    </citation>
    <scope>NUCLEOTIDE SEQUENCE [LARGE SCALE GENOMIC DNA]</scope>
    <source>
        <strain evidence="4 5">AU17164</strain>
    </source>
</reference>
<dbReference type="Pfam" id="PF00583">
    <property type="entry name" value="Acetyltransf_1"/>
    <property type="match status" value="1"/>
</dbReference>
<dbReference type="EMBL" id="CP021109">
    <property type="protein sequence ID" value="ARP85459.1"/>
    <property type="molecule type" value="Genomic_DNA"/>
</dbReference>
<sequence length="175" mass="18964">MTSPVRVRRLDGVQAQACIGQLADILVDCVENGASVSFMLPMTRDKATGFWEGVVRGVQGGNRVLLVAEDDDERVVGTVQIVFAGVENQPHRADISKLLVHSRARRRGVAARLMAAAEEVARDEGLTVLVLDTATGSDAERVYQRAGWQRVGDVPAYALMPDGSPCSTTYYYKAL</sequence>
<feature type="domain" description="N-acetyltransferase" evidence="3">
    <location>
        <begin position="5"/>
        <end position="175"/>
    </location>
</feature>
<dbReference type="OrthoDB" id="3389160at2"/>
<gene>
    <name evidence="4" type="ORF">CAL13_03940</name>
</gene>
<dbReference type="PANTHER" id="PTHR43877">
    <property type="entry name" value="AMINOALKYLPHOSPHONATE N-ACETYLTRANSFERASE-RELATED-RELATED"/>
    <property type="match status" value="1"/>
</dbReference>
<evidence type="ECO:0000313" key="4">
    <source>
        <dbReference type="EMBL" id="ARP85459.1"/>
    </source>
</evidence>
<dbReference type="InterPro" id="IPR016181">
    <property type="entry name" value="Acyl_CoA_acyltransferase"/>
</dbReference>
<dbReference type="SUPFAM" id="SSF55729">
    <property type="entry name" value="Acyl-CoA N-acyltransferases (Nat)"/>
    <property type="match status" value="1"/>
</dbReference>
<dbReference type="Proteomes" id="UP000194139">
    <property type="component" value="Chromosome"/>
</dbReference>
<dbReference type="GO" id="GO:0016747">
    <property type="term" value="F:acyltransferase activity, transferring groups other than amino-acyl groups"/>
    <property type="evidence" value="ECO:0007669"/>
    <property type="project" value="InterPro"/>
</dbReference>
<proteinExistence type="predicted"/>
<evidence type="ECO:0000256" key="1">
    <source>
        <dbReference type="ARBA" id="ARBA00022679"/>
    </source>
</evidence>
<keyword evidence="1 4" id="KW-0808">Transferase</keyword>
<name>A0A1W6YX27_9BORD</name>
<dbReference type="AlphaFoldDB" id="A0A1W6YX27"/>
<dbReference type="Gene3D" id="3.40.630.30">
    <property type="match status" value="1"/>
</dbReference>
<keyword evidence="5" id="KW-1185">Reference proteome</keyword>
<accession>A0A1W6YX27</accession>
<dbReference type="PROSITE" id="PS51186">
    <property type="entry name" value="GNAT"/>
    <property type="match status" value="1"/>
</dbReference>
<evidence type="ECO:0000256" key="2">
    <source>
        <dbReference type="ARBA" id="ARBA00023315"/>
    </source>
</evidence>
<dbReference type="InterPro" id="IPR050832">
    <property type="entry name" value="Bact_Acetyltransf"/>
</dbReference>
<evidence type="ECO:0000259" key="3">
    <source>
        <dbReference type="PROSITE" id="PS51186"/>
    </source>
</evidence>